<feature type="domain" description="Myb-like" evidence="1">
    <location>
        <begin position="59"/>
        <end position="110"/>
    </location>
</feature>
<dbReference type="InterPro" id="IPR017930">
    <property type="entry name" value="Myb_dom"/>
</dbReference>
<feature type="domain" description="HTH myb-type" evidence="2">
    <location>
        <begin position="118"/>
        <end position="165"/>
    </location>
</feature>
<evidence type="ECO:0008006" key="5">
    <source>
        <dbReference type="Google" id="ProtNLM"/>
    </source>
</evidence>
<evidence type="ECO:0000313" key="3">
    <source>
        <dbReference type="EMBL" id="KAK8875460.1"/>
    </source>
</evidence>
<reference evidence="3 4" key="1">
    <citation type="submission" date="2024-04" db="EMBL/GenBank/DDBJ databases">
        <title>Tritrichomonas musculus Genome.</title>
        <authorList>
            <person name="Alves-Ferreira E."/>
            <person name="Grigg M."/>
            <person name="Lorenzi H."/>
            <person name="Galac M."/>
        </authorList>
    </citation>
    <scope>NUCLEOTIDE SEQUENCE [LARGE SCALE GENOMIC DNA]</scope>
    <source>
        <strain evidence="3 4">EAF2021</strain>
    </source>
</reference>
<dbReference type="PROSITE" id="PS51294">
    <property type="entry name" value="HTH_MYB"/>
    <property type="match status" value="2"/>
</dbReference>
<feature type="domain" description="HTH myb-type" evidence="2">
    <location>
        <begin position="59"/>
        <end position="114"/>
    </location>
</feature>
<proteinExistence type="predicted"/>
<dbReference type="EMBL" id="JAPFFF010000012">
    <property type="protein sequence ID" value="KAK8875460.1"/>
    <property type="molecule type" value="Genomic_DNA"/>
</dbReference>
<dbReference type="PANTHER" id="PTHR45614:SF253">
    <property type="entry name" value="CHROMOSOME UNDETERMINED SCAFFOLD_38, WHOLE GENOME SHOTGUN SEQUENCE"/>
    <property type="match status" value="1"/>
</dbReference>
<evidence type="ECO:0000259" key="1">
    <source>
        <dbReference type="PROSITE" id="PS50090"/>
    </source>
</evidence>
<dbReference type="CDD" id="cd00167">
    <property type="entry name" value="SANT"/>
    <property type="match status" value="2"/>
</dbReference>
<protein>
    <recommendedName>
        <fullName evidence="5">Myb-like DNA-binding domain containing protein</fullName>
    </recommendedName>
</protein>
<dbReference type="PROSITE" id="PS50090">
    <property type="entry name" value="MYB_LIKE"/>
    <property type="match status" value="2"/>
</dbReference>
<dbReference type="InterPro" id="IPR050560">
    <property type="entry name" value="MYB_TF"/>
</dbReference>
<dbReference type="InterPro" id="IPR001005">
    <property type="entry name" value="SANT/Myb"/>
</dbReference>
<dbReference type="Pfam" id="PF13921">
    <property type="entry name" value="Myb_DNA-bind_6"/>
    <property type="match status" value="1"/>
</dbReference>
<evidence type="ECO:0000313" key="4">
    <source>
        <dbReference type="Proteomes" id="UP001470230"/>
    </source>
</evidence>
<accession>A0ABR2JCP5</accession>
<comment type="caution">
    <text evidence="3">The sequence shown here is derived from an EMBL/GenBank/DDBJ whole genome shotgun (WGS) entry which is preliminary data.</text>
</comment>
<dbReference type="Gene3D" id="1.10.10.60">
    <property type="entry name" value="Homeodomain-like"/>
    <property type="match status" value="2"/>
</dbReference>
<dbReference type="PANTHER" id="PTHR45614">
    <property type="entry name" value="MYB PROTEIN-RELATED"/>
    <property type="match status" value="1"/>
</dbReference>
<organism evidence="3 4">
    <name type="scientific">Tritrichomonas musculus</name>
    <dbReference type="NCBI Taxonomy" id="1915356"/>
    <lineage>
        <taxon>Eukaryota</taxon>
        <taxon>Metamonada</taxon>
        <taxon>Parabasalia</taxon>
        <taxon>Tritrichomonadida</taxon>
        <taxon>Tritrichomonadidae</taxon>
        <taxon>Tritrichomonas</taxon>
    </lineage>
</organism>
<dbReference type="InterPro" id="IPR009057">
    <property type="entry name" value="Homeodomain-like_sf"/>
</dbReference>
<dbReference type="SMART" id="SM00717">
    <property type="entry name" value="SANT"/>
    <property type="match status" value="2"/>
</dbReference>
<evidence type="ECO:0000259" key="2">
    <source>
        <dbReference type="PROSITE" id="PS51294"/>
    </source>
</evidence>
<name>A0ABR2JCP5_9EUKA</name>
<dbReference type="Proteomes" id="UP001470230">
    <property type="component" value="Unassembled WGS sequence"/>
</dbReference>
<dbReference type="SUPFAM" id="SSF46689">
    <property type="entry name" value="Homeodomain-like"/>
    <property type="match status" value="1"/>
</dbReference>
<feature type="domain" description="Myb-like" evidence="1">
    <location>
        <begin position="111"/>
        <end position="158"/>
    </location>
</feature>
<sequence>MNSVQPSNTTAKKNMIPFQYVLLNSYPTSPIVVVPYKQFFPLQVQPSKQMQTQSLLIKKTQINKKKFTPEEDSKIVELVGNEQFPCWQNISQQIPGKTARQCRERYQHYLSPKISTAPWTEEENQLLDKLQQQYGNNWAKITEYFKGRTNTYLKNKWNLQHRKQESEDSRIIPPKKIILV</sequence>
<keyword evidence="4" id="KW-1185">Reference proteome</keyword>
<gene>
    <name evidence="3" type="ORF">M9Y10_005626</name>
</gene>